<feature type="active site" description="Proton acceptor" evidence="3">
    <location>
        <position position="236"/>
    </location>
</feature>
<dbReference type="CDD" id="cd00300">
    <property type="entry name" value="LDH_like"/>
    <property type="match status" value="1"/>
</dbReference>
<dbReference type="InterPro" id="IPR036291">
    <property type="entry name" value="NAD(P)-bd_dom_sf"/>
</dbReference>
<dbReference type="InterPro" id="IPR022383">
    <property type="entry name" value="Lactate/malate_DH_C"/>
</dbReference>
<comment type="similarity">
    <text evidence="5">Belongs to the LDH/MDH superfamily.</text>
</comment>
<dbReference type="SUPFAM" id="SSF56327">
    <property type="entry name" value="LDH C-terminal domain-like"/>
    <property type="match status" value="1"/>
</dbReference>
<dbReference type="Pfam" id="PF00056">
    <property type="entry name" value="Ldh_1_N"/>
    <property type="match status" value="1"/>
</dbReference>
<evidence type="ECO:0000256" key="5">
    <source>
        <dbReference type="RuleBase" id="RU003369"/>
    </source>
</evidence>
<dbReference type="OrthoDB" id="6270329at2759"/>
<keyword evidence="1 5" id="KW-0560">Oxidoreductase</keyword>
<dbReference type="AlphaFoldDB" id="W9NJE3"/>
<feature type="binding site" evidence="4">
    <location>
        <position position="156"/>
    </location>
    <ligand>
        <name>NAD(+)</name>
        <dbReference type="ChEBI" id="CHEBI:57540"/>
    </ligand>
</feature>
<proteinExistence type="inferred from homology"/>
<dbReference type="InterPro" id="IPR001557">
    <property type="entry name" value="L-lactate/malate_DH"/>
</dbReference>
<accession>W9NJE3</accession>
<feature type="binding site" evidence="4">
    <location>
        <begin position="55"/>
        <end position="60"/>
    </location>
    <ligand>
        <name>NAD(+)</name>
        <dbReference type="ChEBI" id="CHEBI:57540"/>
    </ligand>
</feature>
<feature type="binding site" evidence="4">
    <location>
        <position position="80"/>
    </location>
    <ligand>
        <name>NAD(+)</name>
        <dbReference type="ChEBI" id="CHEBI:57540"/>
    </ligand>
</feature>
<dbReference type="PIRSF" id="PIRSF000102">
    <property type="entry name" value="Lac_mal_DH"/>
    <property type="match status" value="1"/>
</dbReference>
<protein>
    <submittedName>
        <fullName evidence="8">L-lactate dehydrogenase</fullName>
    </submittedName>
</protein>
<dbReference type="PRINTS" id="PR00086">
    <property type="entry name" value="LLDHDRGNASE"/>
</dbReference>
<sequence>MSDMRTPQTLITPQVINSSLELYKTRHIFMHDGRSIPRIIQLHTMGSASRVAIIGVGEVGGAVAYSLALNSIASELLLVDLDLNLRNAQIEDLSDVIYSTNSSTRVRPATYREAAQSDLVVIAAASKHTLGKRILAFVTGLWFFQGQTTVDYTSRNTSMIREVMEAMKPFRPDTVLLVVANPVDLLTSIAKDMSGLPPSQVIGTGTTLDTYRLRGMVAFRALVSPSAVDAFVVGRHGEDQVVTWSSASIGAVPIADVQIFNALDRNRIELICKHRSQSIIRGKGSAPFGIASVAANLCCSVILDKHEVYPVSHFQEQYECCLSMPDVIGRKGILSSVPLSLDAGEEDAVKASGKLVKKSVESIQRDWW</sequence>
<keyword evidence="2 4" id="KW-0520">NAD</keyword>
<reference evidence="8" key="1">
    <citation type="submission" date="2011-10" db="EMBL/GenBank/DDBJ databases">
        <title>The Genome Sequence of Fusarium oxysporum HDV247.</title>
        <authorList>
            <consortium name="The Broad Institute Genome Sequencing Platform"/>
            <person name="Ma L.-J."/>
            <person name="Gale L.R."/>
            <person name="Schwartz D.C."/>
            <person name="Zhou S."/>
            <person name="Corby-Kistler H."/>
            <person name="Young S.K."/>
            <person name="Zeng Q."/>
            <person name="Gargeya S."/>
            <person name="Fitzgerald M."/>
            <person name="Haas B."/>
            <person name="Abouelleil A."/>
            <person name="Alvarado L."/>
            <person name="Arachchi H.M."/>
            <person name="Berlin A."/>
            <person name="Brown A."/>
            <person name="Chapman S.B."/>
            <person name="Chen Z."/>
            <person name="Dunbar C."/>
            <person name="Freedman E."/>
            <person name="Gearin G."/>
            <person name="Goldberg J."/>
            <person name="Griggs A."/>
            <person name="Gujja S."/>
            <person name="Heiman D."/>
            <person name="Howarth C."/>
            <person name="Larson L."/>
            <person name="Lui A."/>
            <person name="MacDonald P.J.P."/>
            <person name="Montmayeur A."/>
            <person name="Murphy C."/>
            <person name="Neiman D."/>
            <person name="Pearson M."/>
            <person name="Priest M."/>
            <person name="Roberts A."/>
            <person name="Saif S."/>
            <person name="Shea T."/>
            <person name="Shenoy N."/>
            <person name="Sisk P."/>
            <person name="Stolte C."/>
            <person name="Sykes S."/>
            <person name="Wortman J."/>
            <person name="Nusbaum C."/>
            <person name="Birren B."/>
        </authorList>
    </citation>
    <scope>NUCLEOTIDE SEQUENCE [LARGE SCALE GENOMIC DNA]</scope>
    <source>
        <strain evidence="8">HDV247</strain>
    </source>
</reference>
<organism evidence="8">
    <name type="scientific">Fusarium oxysporum f. sp. pisi HDV247</name>
    <dbReference type="NCBI Taxonomy" id="1080344"/>
    <lineage>
        <taxon>Eukaryota</taxon>
        <taxon>Fungi</taxon>
        <taxon>Dikarya</taxon>
        <taxon>Ascomycota</taxon>
        <taxon>Pezizomycotina</taxon>
        <taxon>Sordariomycetes</taxon>
        <taxon>Hypocreomycetidae</taxon>
        <taxon>Hypocreales</taxon>
        <taxon>Nectriaceae</taxon>
        <taxon>Fusarium</taxon>
        <taxon>Fusarium oxysporum species complex</taxon>
    </lineage>
</organism>
<name>W9NJE3_FUSOX</name>
<dbReference type="Proteomes" id="UP000030751">
    <property type="component" value="Unassembled WGS sequence"/>
</dbReference>
<feature type="binding site" evidence="4">
    <location>
        <begin position="179"/>
        <end position="181"/>
    </location>
    <ligand>
        <name>NAD(+)</name>
        <dbReference type="ChEBI" id="CHEBI:57540"/>
    </ligand>
</feature>
<dbReference type="Gene3D" id="3.40.50.720">
    <property type="entry name" value="NAD(P)-binding Rossmann-like Domain"/>
    <property type="match status" value="1"/>
</dbReference>
<dbReference type="EMBL" id="JH651034">
    <property type="protein sequence ID" value="EXA30846.1"/>
    <property type="molecule type" value="Genomic_DNA"/>
</dbReference>
<dbReference type="HOGENOM" id="CLU_045401_1_2_1"/>
<evidence type="ECO:0000313" key="8">
    <source>
        <dbReference type="EMBL" id="EXA30846.1"/>
    </source>
</evidence>
<evidence type="ECO:0000256" key="4">
    <source>
        <dbReference type="PIRSR" id="PIRSR000102-3"/>
    </source>
</evidence>
<dbReference type="GO" id="GO:0006089">
    <property type="term" value="P:lactate metabolic process"/>
    <property type="evidence" value="ECO:0007669"/>
    <property type="project" value="TreeGrafter"/>
</dbReference>
<evidence type="ECO:0000256" key="3">
    <source>
        <dbReference type="PIRSR" id="PIRSR000102-1"/>
    </source>
</evidence>
<dbReference type="InterPro" id="IPR015955">
    <property type="entry name" value="Lactate_DH/Glyco_Ohase_4_C"/>
</dbReference>
<evidence type="ECO:0000259" key="6">
    <source>
        <dbReference type="Pfam" id="PF00056"/>
    </source>
</evidence>
<reference evidence="8" key="2">
    <citation type="submission" date="2012-05" db="EMBL/GenBank/DDBJ databases">
        <title>Annotation of the Genome Sequence of Fusarium oxysporum HDV247.</title>
        <authorList>
            <consortium name="The Broad Institute Genomics Platform"/>
            <person name="Ma L.-J."/>
            <person name="Corby-Kistler H."/>
            <person name="Broz K."/>
            <person name="Gale L.R."/>
            <person name="Jonkers W."/>
            <person name="O'Donnell K."/>
            <person name="Ploetz R."/>
            <person name="Steinberg C."/>
            <person name="Schwartz D.C."/>
            <person name="VanEtten H."/>
            <person name="Zhou S."/>
            <person name="Young S.K."/>
            <person name="Zeng Q."/>
            <person name="Gargeya S."/>
            <person name="Fitzgerald M."/>
            <person name="Abouelleil A."/>
            <person name="Alvarado L."/>
            <person name="Chapman S.B."/>
            <person name="Gainer-Dewar J."/>
            <person name="Goldberg J."/>
            <person name="Griggs A."/>
            <person name="Gujja S."/>
            <person name="Hansen M."/>
            <person name="Howarth C."/>
            <person name="Imamovic A."/>
            <person name="Ireland A."/>
            <person name="Larimer J."/>
            <person name="McCowan C."/>
            <person name="Murphy C."/>
            <person name="Pearson M."/>
            <person name="Poon T.W."/>
            <person name="Priest M."/>
            <person name="Roberts A."/>
            <person name="Saif S."/>
            <person name="Shea T."/>
            <person name="Sykes S."/>
            <person name="Wortman J."/>
            <person name="Nusbaum C."/>
            <person name="Birren B."/>
        </authorList>
    </citation>
    <scope>NUCLEOTIDE SEQUENCE</scope>
    <source>
        <strain evidence="8">HDV247</strain>
    </source>
</reference>
<gene>
    <name evidence="8" type="ORF">FOVG_17814</name>
</gene>
<evidence type="ECO:0000259" key="7">
    <source>
        <dbReference type="Pfam" id="PF02866"/>
    </source>
</evidence>
<dbReference type="PANTHER" id="PTHR43128">
    <property type="entry name" value="L-2-HYDROXYCARBOXYLATE DEHYDROGENASE (NAD(P)(+))"/>
    <property type="match status" value="1"/>
</dbReference>
<feature type="domain" description="Lactate/malate dehydrogenase N-terminal" evidence="6">
    <location>
        <begin position="50"/>
        <end position="203"/>
    </location>
</feature>
<dbReference type="Pfam" id="PF02866">
    <property type="entry name" value="Ldh_1_C"/>
    <property type="match status" value="1"/>
</dbReference>
<feature type="domain" description="Lactate/malate dehydrogenase C-terminal" evidence="7">
    <location>
        <begin position="206"/>
        <end position="363"/>
    </location>
</feature>
<dbReference type="Gene3D" id="3.90.110.10">
    <property type="entry name" value="Lactate dehydrogenase/glycoside hydrolase, family 4, C-terminal"/>
    <property type="match status" value="1"/>
</dbReference>
<dbReference type="InterPro" id="IPR001236">
    <property type="entry name" value="Lactate/malate_DH_N"/>
</dbReference>
<dbReference type="GO" id="GO:0004459">
    <property type="term" value="F:L-lactate dehydrogenase (NAD+) activity"/>
    <property type="evidence" value="ECO:0007669"/>
    <property type="project" value="TreeGrafter"/>
</dbReference>
<dbReference type="SUPFAM" id="SSF51735">
    <property type="entry name" value="NAD(P)-binding Rossmann-fold domains"/>
    <property type="match status" value="1"/>
</dbReference>
<evidence type="ECO:0000256" key="2">
    <source>
        <dbReference type="ARBA" id="ARBA00023027"/>
    </source>
</evidence>
<evidence type="ECO:0000256" key="1">
    <source>
        <dbReference type="ARBA" id="ARBA00023002"/>
    </source>
</evidence>
<dbReference type="PANTHER" id="PTHR43128:SF16">
    <property type="entry name" value="L-LACTATE DEHYDROGENASE"/>
    <property type="match status" value="1"/>
</dbReference>